<feature type="chain" id="PRO_5038419020" evidence="6">
    <location>
        <begin position="24"/>
        <end position="519"/>
    </location>
</feature>
<dbReference type="KEGG" id="rch:RUM_04610"/>
<feature type="domain" description="Gram-positive cocci surface proteins LPxTG" evidence="7">
    <location>
        <begin position="475"/>
        <end position="517"/>
    </location>
</feature>
<dbReference type="Pfam" id="PF17802">
    <property type="entry name" value="SpaA"/>
    <property type="match status" value="1"/>
</dbReference>
<dbReference type="InterPro" id="IPR019931">
    <property type="entry name" value="LPXTG_anchor"/>
</dbReference>
<evidence type="ECO:0000259" key="7">
    <source>
        <dbReference type="Pfam" id="PF00746"/>
    </source>
</evidence>
<reference evidence="9" key="1">
    <citation type="submission" date="2010-03" db="EMBL/GenBank/DDBJ databases">
        <title>The genome sequence of Ruminococcus sp. 18P13.</title>
        <authorList>
            <consortium name="metaHIT consortium -- http://www.metahit.eu/"/>
            <person name="Pajon A."/>
            <person name="Turner K."/>
            <person name="Parkhill J."/>
            <person name="Bernalier A."/>
        </authorList>
    </citation>
    <scope>NUCLEOTIDE SEQUENCE [LARGE SCALE GENOMIC DNA]</scope>
    <source>
        <strain evidence="9">Type strain: 18P13</strain>
    </source>
</reference>
<dbReference type="InterPro" id="IPR026466">
    <property type="entry name" value="Fim_isopep_form_D2_dom"/>
</dbReference>
<dbReference type="STRING" id="213810.RUM_04610"/>
<keyword evidence="2" id="KW-0964">Secreted</keyword>
<dbReference type="Pfam" id="PF00746">
    <property type="entry name" value="Gram_pos_anchor"/>
    <property type="match status" value="1"/>
</dbReference>
<dbReference type="InterPro" id="IPR041033">
    <property type="entry name" value="SpaA_PFL_dom_1"/>
</dbReference>
<dbReference type="OrthoDB" id="2199792at2"/>
<proteinExistence type="predicted"/>
<dbReference type="InterPro" id="IPR013783">
    <property type="entry name" value="Ig-like_fold"/>
</dbReference>
<evidence type="ECO:0000313" key="9">
    <source>
        <dbReference type="EMBL" id="CBL16691.1"/>
    </source>
</evidence>
<dbReference type="GeneID" id="83155289"/>
<feature type="domain" description="SpaA-like prealbumin fold" evidence="8">
    <location>
        <begin position="362"/>
        <end position="450"/>
    </location>
</feature>
<keyword evidence="4" id="KW-0572">Peptidoglycan-anchor</keyword>
<name>D4LAP6_RUMC1</name>
<evidence type="ECO:0000256" key="5">
    <source>
        <dbReference type="SAM" id="Phobius"/>
    </source>
</evidence>
<dbReference type="Gene3D" id="2.60.40.740">
    <property type="match status" value="1"/>
</dbReference>
<keyword evidence="10" id="KW-1185">Reference proteome</keyword>
<evidence type="ECO:0000313" key="10">
    <source>
        <dbReference type="Proteomes" id="UP000007054"/>
    </source>
</evidence>
<gene>
    <name evidence="9" type="ordered locus">RUM_04610</name>
</gene>
<keyword evidence="3 6" id="KW-0732">Signal</keyword>
<evidence type="ECO:0000256" key="1">
    <source>
        <dbReference type="ARBA" id="ARBA00022512"/>
    </source>
</evidence>
<evidence type="ECO:0000256" key="2">
    <source>
        <dbReference type="ARBA" id="ARBA00022525"/>
    </source>
</evidence>
<dbReference type="Gene3D" id="2.60.40.10">
    <property type="entry name" value="Immunoglobulins"/>
    <property type="match status" value="1"/>
</dbReference>
<keyword evidence="5" id="KW-1133">Transmembrane helix</keyword>
<reference evidence="9" key="2">
    <citation type="submission" date="2010-03" db="EMBL/GenBank/DDBJ databases">
        <authorList>
            <person name="Pajon A."/>
        </authorList>
    </citation>
    <scope>NUCLEOTIDE SEQUENCE</scope>
    <source>
        <strain evidence="9">Type strain: 18P13</strain>
    </source>
</reference>
<dbReference type="SUPFAM" id="SSF117074">
    <property type="entry name" value="Hypothetical protein PA1324"/>
    <property type="match status" value="1"/>
</dbReference>
<dbReference type="NCBIfam" id="TIGR04226">
    <property type="entry name" value="RrgB_K2N_iso_D2"/>
    <property type="match status" value="1"/>
</dbReference>
<feature type="signal peptide" evidence="6">
    <location>
        <begin position="1"/>
        <end position="23"/>
    </location>
</feature>
<evidence type="ECO:0000256" key="3">
    <source>
        <dbReference type="ARBA" id="ARBA00022729"/>
    </source>
</evidence>
<dbReference type="HOGENOM" id="CLU_028873_0_0_9"/>
<dbReference type="BioCyc" id="RCHA213810:RUM_RS02235-MONOMER"/>
<dbReference type="EMBL" id="FP929052">
    <property type="protein sequence ID" value="CBL16691.1"/>
    <property type="molecule type" value="Genomic_DNA"/>
</dbReference>
<evidence type="ECO:0000259" key="8">
    <source>
        <dbReference type="Pfam" id="PF17802"/>
    </source>
</evidence>
<protein>
    <submittedName>
        <fullName evidence="9">Cna protein B-type domain./Gram positive anchor</fullName>
    </submittedName>
</protein>
<keyword evidence="5" id="KW-0472">Membrane</keyword>
<dbReference type="RefSeq" id="WP_015557598.1">
    <property type="nucleotide sequence ID" value="NC_021039.1"/>
</dbReference>
<sequence>MKKSSKFAAIALAACMVAPMAMVAVPFTASAASIEITGIGAEQHDFEIYQIFKGDLVNGKLSNLVWADGITAYNSAAVTAGAKVDDAIVSAMSGTDARSIVSMITLGTACKTVSSSSPNLTIDGLEDGYYVVKDVTNLDDKDDANSAWIVQVAGEAHVAVKTAKPTVDKQIQDEAADKDTNSTDAEGWGETADHAINEQFQFKLTAKIPANDQIKAYDAYKLVFHDSMSAGVTFDSIASVTVAGNPVTAYTETATGAADKAGLSWELTINDVKPLVPSSITWGEQEIVVEVVYNAHLNENAIVSKSDVTDGDKDHVNNNKVYLEYSNNPDSTGTGTSQTGKTPEDYVWAFTYGVDNTKYKNEALAGNELQNAGFRLYDAAGTTEIGLIFDTTKNAYRPIKSGEAAAEMKSAADGKFNIIGLDAGTYTLRETTTPTGYNTCADVQIVIAAAHNESASGTAANLALTGSKNMDNDIVNKEGSTLPSTGGIGTTIFYGLGGVLVLGSGVALITKKRMKKDEE</sequence>
<evidence type="ECO:0000256" key="6">
    <source>
        <dbReference type="SAM" id="SignalP"/>
    </source>
</evidence>
<dbReference type="NCBIfam" id="TIGR01167">
    <property type="entry name" value="LPXTG_anchor"/>
    <property type="match status" value="1"/>
</dbReference>
<dbReference type="AlphaFoldDB" id="D4LAP6"/>
<dbReference type="Proteomes" id="UP000007054">
    <property type="component" value="Chromosome"/>
</dbReference>
<evidence type="ECO:0000256" key="4">
    <source>
        <dbReference type="ARBA" id="ARBA00023088"/>
    </source>
</evidence>
<dbReference type="PATRIC" id="fig|213810.4.peg.369"/>
<accession>D4LAP6</accession>
<keyword evidence="5" id="KW-0812">Transmembrane</keyword>
<organism evidence="9 10">
    <name type="scientific">Ruminococcus champanellensis (strain DSM 18848 / JCM 17042 / KCTC 15320 / 18P13)</name>
    <dbReference type="NCBI Taxonomy" id="213810"/>
    <lineage>
        <taxon>Bacteria</taxon>
        <taxon>Bacillati</taxon>
        <taxon>Bacillota</taxon>
        <taxon>Clostridia</taxon>
        <taxon>Eubacteriales</taxon>
        <taxon>Oscillospiraceae</taxon>
        <taxon>Ruminococcus</taxon>
    </lineage>
</organism>
<feature type="transmembrane region" description="Helical" evidence="5">
    <location>
        <begin position="492"/>
        <end position="510"/>
    </location>
</feature>
<keyword evidence="1" id="KW-0134">Cell wall</keyword>